<dbReference type="OrthoDB" id="1164328at2759"/>
<evidence type="ECO:0000256" key="8">
    <source>
        <dbReference type="ARBA" id="ARBA00022786"/>
    </source>
</evidence>
<dbReference type="SUPFAM" id="SSF57850">
    <property type="entry name" value="RING/U-box"/>
    <property type="match status" value="1"/>
</dbReference>
<dbReference type="GO" id="GO:0016020">
    <property type="term" value="C:membrane"/>
    <property type="evidence" value="ECO:0007669"/>
    <property type="project" value="UniProtKB-SubCell"/>
</dbReference>
<feature type="compositionally biased region" description="Pro residues" evidence="13">
    <location>
        <begin position="91"/>
        <end position="101"/>
    </location>
</feature>
<dbReference type="PROSITE" id="PS50089">
    <property type="entry name" value="ZF_RING_2"/>
    <property type="match status" value="1"/>
</dbReference>
<dbReference type="GO" id="GO:0006511">
    <property type="term" value="P:ubiquitin-dependent protein catabolic process"/>
    <property type="evidence" value="ECO:0007669"/>
    <property type="project" value="TreeGrafter"/>
</dbReference>
<dbReference type="Proteomes" id="UP000634136">
    <property type="component" value="Unassembled WGS sequence"/>
</dbReference>
<reference evidence="15" key="1">
    <citation type="submission" date="2020-09" db="EMBL/GenBank/DDBJ databases">
        <title>Genome-Enabled Discovery of Anthraquinone Biosynthesis in Senna tora.</title>
        <authorList>
            <person name="Kang S.-H."/>
            <person name="Pandey R.P."/>
            <person name="Lee C.-M."/>
            <person name="Sim J.-S."/>
            <person name="Jeong J.-T."/>
            <person name="Choi B.-S."/>
            <person name="Jung M."/>
            <person name="Ginzburg D."/>
            <person name="Zhao K."/>
            <person name="Won S.Y."/>
            <person name="Oh T.-J."/>
            <person name="Yu Y."/>
            <person name="Kim N.-H."/>
            <person name="Lee O.R."/>
            <person name="Lee T.-H."/>
            <person name="Bashyal P."/>
            <person name="Kim T.-S."/>
            <person name="Lee W.-H."/>
            <person name="Kawkins C."/>
            <person name="Kim C.-K."/>
            <person name="Kim J.S."/>
            <person name="Ahn B.O."/>
            <person name="Rhee S.Y."/>
            <person name="Sohng J.K."/>
        </authorList>
    </citation>
    <scope>NUCLEOTIDE SEQUENCE</scope>
    <source>
        <tissue evidence="15">Leaf</tissue>
    </source>
</reference>
<keyword evidence="9" id="KW-0862">Zinc</keyword>
<dbReference type="GO" id="GO:0061630">
    <property type="term" value="F:ubiquitin protein ligase activity"/>
    <property type="evidence" value="ECO:0007669"/>
    <property type="project" value="UniProtKB-EC"/>
</dbReference>
<feature type="domain" description="RING-type" evidence="14">
    <location>
        <begin position="139"/>
        <end position="180"/>
    </location>
</feature>
<proteinExistence type="predicted"/>
<evidence type="ECO:0000256" key="10">
    <source>
        <dbReference type="ARBA" id="ARBA00022989"/>
    </source>
</evidence>
<evidence type="ECO:0000259" key="14">
    <source>
        <dbReference type="PROSITE" id="PS50089"/>
    </source>
</evidence>
<keyword evidence="16" id="KW-1185">Reference proteome</keyword>
<evidence type="ECO:0000256" key="2">
    <source>
        <dbReference type="ARBA" id="ARBA00004141"/>
    </source>
</evidence>
<evidence type="ECO:0000256" key="6">
    <source>
        <dbReference type="ARBA" id="ARBA00022723"/>
    </source>
</evidence>
<keyword evidence="10" id="KW-1133">Transmembrane helix</keyword>
<evidence type="ECO:0000256" key="3">
    <source>
        <dbReference type="ARBA" id="ARBA00012483"/>
    </source>
</evidence>
<evidence type="ECO:0000313" key="15">
    <source>
        <dbReference type="EMBL" id="KAF7829849.1"/>
    </source>
</evidence>
<feature type="region of interest" description="Disordered" evidence="13">
    <location>
        <begin position="44"/>
        <end position="113"/>
    </location>
</feature>
<dbReference type="Pfam" id="PF13639">
    <property type="entry name" value="zf-RING_2"/>
    <property type="match status" value="1"/>
</dbReference>
<evidence type="ECO:0000313" key="16">
    <source>
        <dbReference type="Proteomes" id="UP000634136"/>
    </source>
</evidence>
<keyword evidence="7 12" id="KW-0863">Zinc-finger</keyword>
<dbReference type="SMART" id="SM00184">
    <property type="entry name" value="RING"/>
    <property type="match status" value="1"/>
</dbReference>
<dbReference type="PANTHER" id="PTHR45977">
    <property type="entry name" value="TARGET OF ERK KINASE MPK-1"/>
    <property type="match status" value="1"/>
</dbReference>
<dbReference type="Gene3D" id="3.30.40.10">
    <property type="entry name" value="Zinc/RING finger domain, C3HC4 (zinc finger)"/>
    <property type="match status" value="1"/>
</dbReference>
<evidence type="ECO:0000256" key="13">
    <source>
        <dbReference type="SAM" id="MobiDB-lite"/>
    </source>
</evidence>
<gene>
    <name evidence="15" type="ORF">G2W53_012182</name>
</gene>
<accession>A0A834WSI5</accession>
<evidence type="ECO:0000256" key="1">
    <source>
        <dbReference type="ARBA" id="ARBA00000900"/>
    </source>
</evidence>
<organism evidence="15 16">
    <name type="scientific">Senna tora</name>
    <dbReference type="NCBI Taxonomy" id="362788"/>
    <lineage>
        <taxon>Eukaryota</taxon>
        <taxon>Viridiplantae</taxon>
        <taxon>Streptophyta</taxon>
        <taxon>Embryophyta</taxon>
        <taxon>Tracheophyta</taxon>
        <taxon>Spermatophyta</taxon>
        <taxon>Magnoliopsida</taxon>
        <taxon>eudicotyledons</taxon>
        <taxon>Gunneridae</taxon>
        <taxon>Pentapetalae</taxon>
        <taxon>rosids</taxon>
        <taxon>fabids</taxon>
        <taxon>Fabales</taxon>
        <taxon>Fabaceae</taxon>
        <taxon>Caesalpinioideae</taxon>
        <taxon>Cassia clade</taxon>
        <taxon>Senna</taxon>
    </lineage>
</organism>
<keyword evidence="8" id="KW-0833">Ubl conjugation pathway</keyword>
<dbReference type="GO" id="GO:0008270">
    <property type="term" value="F:zinc ion binding"/>
    <property type="evidence" value="ECO:0007669"/>
    <property type="project" value="UniProtKB-KW"/>
</dbReference>
<dbReference type="EMBL" id="JAAIUW010000005">
    <property type="protein sequence ID" value="KAF7829849.1"/>
    <property type="molecule type" value="Genomic_DNA"/>
</dbReference>
<evidence type="ECO:0000256" key="9">
    <source>
        <dbReference type="ARBA" id="ARBA00022833"/>
    </source>
</evidence>
<comment type="subcellular location">
    <subcellularLocation>
        <location evidence="2">Membrane</location>
        <topology evidence="2">Multi-pass membrane protein</topology>
    </subcellularLocation>
</comment>
<dbReference type="InterPro" id="IPR001841">
    <property type="entry name" value="Znf_RING"/>
</dbReference>
<dbReference type="PANTHER" id="PTHR45977:SF13">
    <property type="entry name" value="GB|AAF27103.1"/>
    <property type="match status" value="1"/>
</dbReference>
<keyword evidence="5" id="KW-0812">Transmembrane</keyword>
<evidence type="ECO:0000256" key="5">
    <source>
        <dbReference type="ARBA" id="ARBA00022692"/>
    </source>
</evidence>
<evidence type="ECO:0000256" key="11">
    <source>
        <dbReference type="ARBA" id="ARBA00023136"/>
    </source>
</evidence>
<dbReference type="EC" id="2.3.2.27" evidence="3"/>
<feature type="compositionally biased region" description="Basic and acidic residues" evidence="13">
    <location>
        <begin position="56"/>
        <end position="67"/>
    </location>
</feature>
<dbReference type="AlphaFoldDB" id="A0A834WSI5"/>
<sequence>MQFIIGDGNLNKTQKIMPQSHRRNQRRNRESRKWYERICLVAITDSSASESETDDGSGRSDTADDLSRPPPNPESENTTPHSDTDEIDWRCPPPPPPPPLPGEDEGVGEYYYRSGGRKESEIRSIRITEEYKRERYSECPICKEELKVGEEARELRCNHSFCSANCIDQWLAIKQNCPLCWRTLYSSSSSFSPAPWGWEYSYGSTFTPHHTALQGADEYYSAYESPPPPASHT</sequence>
<dbReference type="InterPro" id="IPR013083">
    <property type="entry name" value="Znf_RING/FYVE/PHD"/>
</dbReference>
<comment type="catalytic activity">
    <reaction evidence="1">
        <text>S-ubiquitinyl-[E2 ubiquitin-conjugating enzyme]-L-cysteine + [acceptor protein]-L-lysine = [E2 ubiquitin-conjugating enzyme]-L-cysteine + N(6)-ubiquitinyl-[acceptor protein]-L-lysine.</text>
        <dbReference type="EC" id="2.3.2.27"/>
    </reaction>
</comment>
<evidence type="ECO:0000256" key="4">
    <source>
        <dbReference type="ARBA" id="ARBA00022679"/>
    </source>
</evidence>
<dbReference type="GO" id="GO:0016567">
    <property type="term" value="P:protein ubiquitination"/>
    <property type="evidence" value="ECO:0007669"/>
    <property type="project" value="TreeGrafter"/>
</dbReference>
<name>A0A834WSI5_9FABA</name>
<dbReference type="GO" id="GO:0000325">
    <property type="term" value="C:plant-type vacuole"/>
    <property type="evidence" value="ECO:0007669"/>
    <property type="project" value="TreeGrafter"/>
</dbReference>
<comment type="caution">
    <text evidence="15">The sequence shown here is derived from an EMBL/GenBank/DDBJ whole genome shotgun (WGS) entry which is preliminary data.</text>
</comment>
<protein>
    <recommendedName>
        <fullName evidence="3">RING-type E3 ubiquitin transferase</fullName>
        <ecNumber evidence="3">2.3.2.27</ecNumber>
    </recommendedName>
</protein>
<evidence type="ECO:0000256" key="7">
    <source>
        <dbReference type="ARBA" id="ARBA00022771"/>
    </source>
</evidence>
<evidence type="ECO:0000256" key="12">
    <source>
        <dbReference type="PROSITE-ProRule" id="PRU00175"/>
    </source>
</evidence>
<keyword evidence="4" id="KW-0808">Transferase</keyword>
<keyword evidence="11" id="KW-0472">Membrane</keyword>
<keyword evidence="6" id="KW-0479">Metal-binding</keyword>
<feature type="region of interest" description="Disordered" evidence="13">
    <location>
        <begin position="1"/>
        <end position="31"/>
    </location>
</feature>